<name>A0A8J8KC65_9FLAO</name>
<dbReference type="AlphaFoldDB" id="A0A8J8KC65"/>
<dbReference type="EMBL" id="JABSNO010000018">
    <property type="protein sequence ID" value="NRS93274.1"/>
    <property type="molecule type" value="Genomic_DNA"/>
</dbReference>
<proteinExistence type="predicted"/>
<organism evidence="1 2">
    <name type="scientific">Frigoriflavimonas asaccharolytica</name>
    <dbReference type="NCBI Taxonomy" id="2735899"/>
    <lineage>
        <taxon>Bacteria</taxon>
        <taxon>Pseudomonadati</taxon>
        <taxon>Bacteroidota</taxon>
        <taxon>Flavobacteriia</taxon>
        <taxon>Flavobacteriales</taxon>
        <taxon>Weeksellaceae</taxon>
        <taxon>Frigoriflavimonas</taxon>
    </lineage>
</organism>
<protein>
    <submittedName>
        <fullName evidence="1">Uncharacterized protein</fullName>
    </submittedName>
</protein>
<dbReference type="Proteomes" id="UP000610746">
    <property type="component" value="Unassembled WGS sequence"/>
</dbReference>
<comment type="caution">
    <text evidence="1">The sequence shown here is derived from an EMBL/GenBank/DDBJ whole genome shotgun (WGS) entry which is preliminary data.</text>
</comment>
<accession>A0A8J8KC65</accession>
<evidence type="ECO:0000313" key="1">
    <source>
        <dbReference type="EMBL" id="NRS93274.1"/>
    </source>
</evidence>
<evidence type="ECO:0000313" key="2">
    <source>
        <dbReference type="Proteomes" id="UP000610746"/>
    </source>
</evidence>
<keyword evidence="2" id="KW-1185">Reference proteome</keyword>
<feature type="non-terminal residue" evidence="1">
    <location>
        <position position="1"/>
    </location>
</feature>
<gene>
    <name evidence="1" type="ORF">HNQ03_002361</name>
</gene>
<reference evidence="1" key="1">
    <citation type="submission" date="2020-05" db="EMBL/GenBank/DDBJ databases">
        <title>Genomic Encyclopedia of Type Strains, Phase IV (KMG-V): Genome sequencing to study the core and pangenomes of soil and plant-associated prokaryotes.</title>
        <authorList>
            <person name="Whitman W."/>
        </authorList>
    </citation>
    <scope>NUCLEOTIDE SEQUENCE</scope>
    <source>
        <strain evidence="1">16F</strain>
    </source>
</reference>
<sequence>KNEYNVDFEEENLGLFADFKLNIDYTGKTCRMKKADAEICIEVENKFFYEQKITLINK</sequence>